<reference evidence="10" key="1">
    <citation type="submission" date="2024-03" db="EMBL/GenBank/DDBJ databases">
        <authorList>
            <consortium name="ELIXIR-Norway"/>
            <consortium name="Elixir Norway"/>
        </authorList>
    </citation>
    <scope>NUCLEOTIDE SEQUENCE</scope>
</reference>
<evidence type="ECO:0000256" key="6">
    <source>
        <dbReference type="SAM" id="Coils"/>
    </source>
</evidence>
<keyword evidence="5" id="KW-0539">Nucleus</keyword>
<keyword evidence="2" id="KW-0805">Transcription regulation</keyword>
<dbReference type="Pfam" id="PF00319">
    <property type="entry name" value="SRF-TF"/>
    <property type="match status" value="1"/>
</dbReference>
<dbReference type="EMBL" id="OZ023709">
    <property type="protein sequence ID" value="CAK9881630.1"/>
    <property type="molecule type" value="Genomic_DNA"/>
</dbReference>
<dbReference type="PROSITE" id="PS51297">
    <property type="entry name" value="K_BOX"/>
    <property type="match status" value="1"/>
</dbReference>
<proteinExistence type="predicted"/>
<dbReference type="InterPro" id="IPR002100">
    <property type="entry name" value="TF_MADSbox"/>
</dbReference>
<feature type="compositionally biased region" description="Basic and acidic residues" evidence="7">
    <location>
        <begin position="424"/>
        <end position="433"/>
    </location>
</feature>
<evidence type="ECO:0000256" key="4">
    <source>
        <dbReference type="ARBA" id="ARBA00023163"/>
    </source>
</evidence>
<dbReference type="InterPro" id="IPR036879">
    <property type="entry name" value="TF_MADSbox_sf"/>
</dbReference>
<keyword evidence="3" id="KW-0238">DNA-binding</keyword>
<feature type="compositionally biased region" description="Polar residues" evidence="7">
    <location>
        <begin position="361"/>
        <end position="387"/>
    </location>
</feature>
<feature type="region of interest" description="Disordered" evidence="7">
    <location>
        <begin position="286"/>
        <end position="433"/>
    </location>
</feature>
<protein>
    <submittedName>
        <fullName evidence="10">Uncharacterized protein</fullName>
    </submittedName>
</protein>
<evidence type="ECO:0000259" key="9">
    <source>
        <dbReference type="PROSITE" id="PS51297"/>
    </source>
</evidence>
<evidence type="ECO:0000256" key="1">
    <source>
        <dbReference type="ARBA" id="ARBA00004123"/>
    </source>
</evidence>
<organism evidence="10 11">
    <name type="scientific">Sphagnum jensenii</name>
    <dbReference type="NCBI Taxonomy" id="128206"/>
    <lineage>
        <taxon>Eukaryota</taxon>
        <taxon>Viridiplantae</taxon>
        <taxon>Streptophyta</taxon>
        <taxon>Embryophyta</taxon>
        <taxon>Bryophyta</taxon>
        <taxon>Sphagnophytina</taxon>
        <taxon>Sphagnopsida</taxon>
        <taxon>Sphagnales</taxon>
        <taxon>Sphagnaceae</taxon>
        <taxon>Sphagnum</taxon>
    </lineage>
</organism>
<evidence type="ECO:0000259" key="8">
    <source>
        <dbReference type="PROSITE" id="PS50066"/>
    </source>
</evidence>
<evidence type="ECO:0000256" key="2">
    <source>
        <dbReference type="ARBA" id="ARBA00023015"/>
    </source>
</evidence>
<evidence type="ECO:0000313" key="11">
    <source>
        <dbReference type="Proteomes" id="UP001497522"/>
    </source>
</evidence>
<dbReference type="PRINTS" id="PR00404">
    <property type="entry name" value="MADSDOMAIN"/>
</dbReference>
<keyword evidence="11" id="KW-1185">Reference proteome</keyword>
<feature type="coiled-coil region" evidence="6">
    <location>
        <begin position="90"/>
        <end position="187"/>
    </location>
</feature>
<evidence type="ECO:0000256" key="3">
    <source>
        <dbReference type="ARBA" id="ARBA00023125"/>
    </source>
</evidence>
<keyword evidence="4" id="KW-0804">Transcription</keyword>
<dbReference type="Gene3D" id="3.40.1810.10">
    <property type="entry name" value="Transcription factor, MADS-box"/>
    <property type="match status" value="1"/>
</dbReference>
<dbReference type="Proteomes" id="UP001497522">
    <property type="component" value="Chromosome 8"/>
</dbReference>
<dbReference type="InterPro" id="IPR033896">
    <property type="entry name" value="MEF2-like_N"/>
</dbReference>
<feature type="compositionally biased region" description="Polar residues" evidence="7">
    <location>
        <begin position="288"/>
        <end position="299"/>
    </location>
</feature>
<dbReference type="InterPro" id="IPR050142">
    <property type="entry name" value="MADS-box/MEF2_TF"/>
</dbReference>
<evidence type="ECO:0000256" key="5">
    <source>
        <dbReference type="ARBA" id="ARBA00023242"/>
    </source>
</evidence>
<name>A0ABP1BYT8_9BRYO</name>
<evidence type="ECO:0000313" key="10">
    <source>
        <dbReference type="EMBL" id="CAK9881630.1"/>
    </source>
</evidence>
<dbReference type="PANTHER" id="PTHR48019">
    <property type="entry name" value="SERUM RESPONSE FACTOR HOMOLOG"/>
    <property type="match status" value="1"/>
</dbReference>
<accession>A0ABP1BYT8</accession>
<keyword evidence="6" id="KW-0175">Coiled coil</keyword>
<dbReference type="PROSITE" id="PS50066">
    <property type="entry name" value="MADS_BOX_2"/>
    <property type="match status" value="1"/>
</dbReference>
<dbReference type="SMART" id="SM00432">
    <property type="entry name" value="MADS"/>
    <property type="match status" value="1"/>
</dbReference>
<sequence length="433" mass="48844">MGRGKIEIKKIENPTSRQVTFSKRRGGLLKKAHELAVLCDAEVALIVFSSTGKLFEFSSPGSIQDILERYSKCPDGVQTGSNSELMGHEIVKLRQQLERLQSTFRHMLGEDLSMLTVPELLQLEQQLAMGSSRVQARKNQLLLEEIEDLQRKEEKWRVQAQLSQQKIKDLELEMAQVCTRMKELKSQFVCEQGPFLQAGGKHAYVLVLKPVLRESTSDICTCNISGDFEECQECAKWCQMPLTQNRSTGKFLCNACASKAFKFDDTEQCMGCGSLQRVADSQMVATPRVQSPLQKSTMEVSRVNDRRGAGCSPRSQSNLSPDGPPKAKDERLLSSTSEMTISEVERSLKQKWFKQRKPSRRSNSAYSSDTSLQENNANVHVQPNSTRGRTDGRYSVKMSRPPPSASNLKVSPPHLFQERLPLSEMRRNTVHER</sequence>
<dbReference type="SUPFAM" id="SSF55455">
    <property type="entry name" value="SRF-like"/>
    <property type="match status" value="1"/>
</dbReference>
<feature type="compositionally biased region" description="Basic residues" evidence="7">
    <location>
        <begin position="349"/>
        <end position="360"/>
    </location>
</feature>
<comment type="subcellular location">
    <subcellularLocation>
        <location evidence="1">Nucleus</location>
    </subcellularLocation>
</comment>
<evidence type="ECO:0000256" key="7">
    <source>
        <dbReference type="SAM" id="MobiDB-lite"/>
    </source>
</evidence>
<feature type="domain" description="MADS-box" evidence="8">
    <location>
        <begin position="1"/>
        <end position="61"/>
    </location>
</feature>
<dbReference type="InterPro" id="IPR002487">
    <property type="entry name" value="TF_Kbox"/>
</dbReference>
<gene>
    <name evidence="10" type="ORF">CSSPJE1EN2_LOCUS22986</name>
</gene>
<feature type="domain" description="K-box" evidence="9">
    <location>
        <begin position="83"/>
        <end position="173"/>
    </location>
</feature>
<dbReference type="Pfam" id="PF01486">
    <property type="entry name" value="K-box"/>
    <property type="match status" value="1"/>
</dbReference>
<dbReference type="CDD" id="cd00265">
    <property type="entry name" value="MADS_MEF2_like"/>
    <property type="match status" value="1"/>
</dbReference>
<dbReference type="PROSITE" id="PS00350">
    <property type="entry name" value="MADS_BOX_1"/>
    <property type="match status" value="1"/>
</dbReference>